<reference evidence="6 7" key="1">
    <citation type="submission" date="2018-05" db="EMBL/GenBank/DDBJ databases">
        <title>Genomic Encyclopedia of Type Strains, Phase IV (KMG-IV): sequencing the most valuable type-strain genomes for metagenomic binning, comparative biology and taxonomic classification.</title>
        <authorList>
            <person name="Goeker M."/>
        </authorList>
    </citation>
    <scope>NUCLEOTIDE SEQUENCE [LARGE SCALE GENOMIC DNA]</scope>
    <source>
        <strain evidence="6 7">DSM 25134</strain>
    </source>
</reference>
<dbReference type="PANTHER" id="PTHR30537">
    <property type="entry name" value="HTH-TYPE TRANSCRIPTIONAL REGULATOR"/>
    <property type="match status" value="1"/>
</dbReference>
<dbReference type="Pfam" id="PF00126">
    <property type="entry name" value="HTH_1"/>
    <property type="match status" value="1"/>
</dbReference>
<dbReference type="GO" id="GO:0006351">
    <property type="term" value="P:DNA-templated transcription"/>
    <property type="evidence" value="ECO:0007669"/>
    <property type="project" value="TreeGrafter"/>
</dbReference>
<organism evidence="6 7">
    <name type="scientific">Aquitalea magnusonii</name>
    <dbReference type="NCBI Taxonomy" id="332411"/>
    <lineage>
        <taxon>Bacteria</taxon>
        <taxon>Pseudomonadati</taxon>
        <taxon>Pseudomonadota</taxon>
        <taxon>Betaproteobacteria</taxon>
        <taxon>Neisseriales</taxon>
        <taxon>Chromobacteriaceae</taxon>
        <taxon>Aquitalea</taxon>
    </lineage>
</organism>
<evidence type="ECO:0000259" key="5">
    <source>
        <dbReference type="PROSITE" id="PS50931"/>
    </source>
</evidence>
<dbReference type="Proteomes" id="UP000248395">
    <property type="component" value="Unassembled WGS sequence"/>
</dbReference>
<accession>A0A318K7F1</accession>
<keyword evidence="3" id="KW-0238">DNA-binding</keyword>
<dbReference type="InterPro" id="IPR000847">
    <property type="entry name" value="LysR_HTH_N"/>
</dbReference>
<dbReference type="Gene3D" id="3.40.190.290">
    <property type="match status" value="1"/>
</dbReference>
<dbReference type="InterPro" id="IPR036390">
    <property type="entry name" value="WH_DNA-bd_sf"/>
</dbReference>
<evidence type="ECO:0000313" key="6">
    <source>
        <dbReference type="EMBL" id="PXX50125.1"/>
    </source>
</evidence>
<dbReference type="SUPFAM" id="SSF46785">
    <property type="entry name" value="Winged helix' DNA-binding domain"/>
    <property type="match status" value="1"/>
</dbReference>
<evidence type="ECO:0000256" key="2">
    <source>
        <dbReference type="ARBA" id="ARBA00023015"/>
    </source>
</evidence>
<dbReference type="AlphaFoldDB" id="A0A318K7F1"/>
<dbReference type="InterPro" id="IPR005119">
    <property type="entry name" value="LysR_subst-bd"/>
</dbReference>
<dbReference type="InterPro" id="IPR058163">
    <property type="entry name" value="LysR-type_TF_proteobact-type"/>
</dbReference>
<keyword evidence="2" id="KW-0805">Transcription regulation</keyword>
<comment type="caution">
    <text evidence="6">The sequence shown here is derived from an EMBL/GenBank/DDBJ whole genome shotgun (WGS) entry which is preliminary data.</text>
</comment>
<dbReference type="PROSITE" id="PS50931">
    <property type="entry name" value="HTH_LYSR"/>
    <property type="match status" value="1"/>
</dbReference>
<dbReference type="GO" id="GO:0043565">
    <property type="term" value="F:sequence-specific DNA binding"/>
    <property type="evidence" value="ECO:0007669"/>
    <property type="project" value="TreeGrafter"/>
</dbReference>
<protein>
    <submittedName>
        <fullName evidence="6">LysR family transcriptional regulator</fullName>
    </submittedName>
</protein>
<name>A0A318K7F1_9NEIS</name>
<dbReference type="GO" id="GO:0003700">
    <property type="term" value="F:DNA-binding transcription factor activity"/>
    <property type="evidence" value="ECO:0007669"/>
    <property type="project" value="InterPro"/>
</dbReference>
<dbReference type="Pfam" id="PF03466">
    <property type="entry name" value="LysR_substrate"/>
    <property type="match status" value="1"/>
</dbReference>
<keyword evidence="7" id="KW-1185">Reference proteome</keyword>
<dbReference type="SUPFAM" id="SSF53850">
    <property type="entry name" value="Periplasmic binding protein-like II"/>
    <property type="match status" value="1"/>
</dbReference>
<dbReference type="FunFam" id="3.40.190.290:FF:000001">
    <property type="entry name" value="Transcriptional regulator, LysR family"/>
    <property type="match status" value="1"/>
</dbReference>
<evidence type="ECO:0000256" key="3">
    <source>
        <dbReference type="ARBA" id="ARBA00023125"/>
    </source>
</evidence>
<proteinExistence type="inferred from homology"/>
<dbReference type="OrthoDB" id="9178040at2"/>
<feature type="domain" description="HTH lysR-type" evidence="5">
    <location>
        <begin position="10"/>
        <end position="59"/>
    </location>
</feature>
<dbReference type="Gene3D" id="1.10.10.10">
    <property type="entry name" value="Winged helix-like DNA-binding domain superfamily/Winged helix DNA-binding domain"/>
    <property type="match status" value="1"/>
</dbReference>
<dbReference type="RefSeq" id="WP_082693454.1">
    <property type="nucleotide sequence ID" value="NZ_LNQU01000059.1"/>
</dbReference>
<keyword evidence="4" id="KW-0804">Transcription</keyword>
<evidence type="ECO:0000256" key="1">
    <source>
        <dbReference type="ARBA" id="ARBA00009437"/>
    </source>
</evidence>
<comment type="similarity">
    <text evidence="1">Belongs to the LysR transcriptional regulatory family.</text>
</comment>
<evidence type="ECO:0000313" key="7">
    <source>
        <dbReference type="Proteomes" id="UP000248395"/>
    </source>
</evidence>
<gene>
    <name evidence="6" type="ORF">DFR38_103306</name>
</gene>
<sequence>MATWQGVNEFVSVAELGSFTRAARALDLSVAQVSREVTRLEQRLHVQLLYRTTRQLTLTESGQLYLQHCRQLLDGLDEAERALSLHQAVPQGRLKLTAPVAYGESHIAPLITAFLQRYPALEIQLNLTNQVLDLVAEGYDLAIRLGHLAESSLVARRLASRRQHVCAAPAYLQRHGLPNSLSELDGHNCLLGSNDFWHLQEGGKRRLLRVKGSLRCNSGHALTHAALQGVGIVQLPDYYVARHLQRGELVELLAAYREPDEGIWALYPHKRQLSPKVRMLVDELAARLPGFVPPAALQHGLGQADVLVQETGEGMAAHTVDGGVVGQ</sequence>
<dbReference type="FunFam" id="1.10.10.10:FF:000001">
    <property type="entry name" value="LysR family transcriptional regulator"/>
    <property type="match status" value="1"/>
</dbReference>
<evidence type="ECO:0000256" key="4">
    <source>
        <dbReference type="ARBA" id="ARBA00023163"/>
    </source>
</evidence>
<dbReference type="EMBL" id="QJKC01000003">
    <property type="protein sequence ID" value="PXX50125.1"/>
    <property type="molecule type" value="Genomic_DNA"/>
</dbReference>
<dbReference type="InterPro" id="IPR036388">
    <property type="entry name" value="WH-like_DNA-bd_sf"/>
</dbReference>
<dbReference type="PANTHER" id="PTHR30537:SF10">
    <property type="entry name" value="TRANSCRIPTIONAL REGULATOR-RELATED"/>
    <property type="match status" value="1"/>
</dbReference>